<organism evidence="1 2">
    <name type="scientific">Rhodophyticola porphyridii</name>
    <dbReference type="NCBI Taxonomy" id="1852017"/>
    <lineage>
        <taxon>Bacteria</taxon>
        <taxon>Pseudomonadati</taxon>
        <taxon>Pseudomonadota</taxon>
        <taxon>Alphaproteobacteria</taxon>
        <taxon>Rhodobacterales</taxon>
        <taxon>Roseobacteraceae</taxon>
        <taxon>Rhodophyticola</taxon>
    </lineage>
</organism>
<keyword evidence="2" id="KW-1185">Reference proteome</keyword>
<dbReference type="InterPro" id="IPR029058">
    <property type="entry name" value="AB_hydrolase_fold"/>
</dbReference>
<dbReference type="EMBL" id="RCNT01000003">
    <property type="protein sequence ID" value="RMA42602.1"/>
    <property type="molecule type" value="Genomic_DNA"/>
</dbReference>
<evidence type="ECO:0000313" key="2">
    <source>
        <dbReference type="Proteomes" id="UP000281343"/>
    </source>
</evidence>
<evidence type="ECO:0000313" key="1">
    <source>
        <dbReference type="EMBL" id="RMA42602.1"/>
    </source>
</evidence>
<protein>
    <recommendedName>
        <fullName evidence="3">Dienelactone hydrolase domain-containing protein</fullName>
    </recommendedName>
</protein>
<reference evidence="1 2" key="1">
    <citation type="submission" date="2018-10" db="EMBL/GenBank/DDBJ databases">
        <authorList>
            <person name="Jung H.S."/>
            <person name="Jeon C.O."/>
        </authorList>
    </citation>
    <scope>NUCLEOTIDE SEQUENCE [LARGE SCALE GENOMIC DNA]</scope>
    <source>
        <strain evidence="1 2">MA-7-27</strain>
    </source>
</reference>
<dbReference type="SUPFAM" id="SSF53474">
    <property type="entry name" value="alpha/beta-Hydrolases"/>
    <property type="match status" value="1"/>
</dbReference>
<name>A0A3L9Y2C4_9RHOB</name>
<dbReference type="Gene3D" id="3.40.50.1820">
    <property type="entry name" value="alpha/beta hydrolase"/>
    <property type="match status" value="1"/>
</dbReference>
<evidence type="ECO:0008006" key="3">
    <source>
        <dbReference type="Google" id="ProtNLM"/>
    </source>
</evidence>
<dbReference type="Proteomes" id="UP000281343">
    <property type="component" value="Unassembled WGS sequence"/>
</dbReference>
<accession>A0A3L9Y2C4</accession>
<sequence>MIALASMISVLAYGFVLGGWFKPKSTLDEHLAELQDHCHVEIPEGKMPSNGFPTAVLVPGCLGSREHHQEWGEAICAAGWATVTVDSFAPRRLHGDVRLSRICHGGRPWGFVRAVNVIAAVTIASQRTELDADRVTLLGWAHGGWSVMDALSSGDVSRPTNLIETPPDWSDGVLASLLFYPYCGFGSRTERFGWVWDIPTMLFMRSDDRTVLPGVCVSAAERLQRDTVRTELSLFGGVTHWFDNSGDLDSSDHAFDQKLTRRVRSEVIEKLGNLAQDPCEAETTPIIQCKG</sequence>
<comment type="caution">
    <text evidence="1">The sequence shown here is derived from an EMBL/GenBank/DDBJ whole genome shotgun (WGS) entry which is preliminary data.</text>
</comment>
<proteinExistence type="predicted"/>
<dbReference type="RefSeq" id="WP_121897387.1">
    <property type="nucleotide sequence ID" value="NZ_RCNT01000003.1"/>
</dbReference>
<gene>
    <name evidence="1" type="ORF">D9R08_07320</name>
</gene>
<dbReference type="OrthoDB" id="3647650at2"/>
<dbReference type="AlphaFoldDB" id="A0A3L9Y2C4"/>